<dbReference type="AlphaFoldDB" id="B1M1Q6"/>
<dbReference type="EMBL" id="CP001001">
    <property type="protein sequence ID" value="ACB27639.1"/>
    <property type="molecule type" value="Genomic_DNA"/>
</dbReference>
<name>B1M1Q6_METRJ</name>
<dbReference type="KEGG" id="mrd:Mrad2831_5694"/>
<dbReference type="Proteomes" id="UP000006589">
    <property type="component" value="Chromosome"/>
</dbReference>
<reference evidence="2 3" key="1">
    <citation type="submission" date="2008-03" db="EMBL/GenBank/DDBJ databases">
        <title>Complete sequence of chromosome of Methylobacterium radiotolerans JCM 2831.</title>
        <authorList>
            <consortium name="US DOE Joint Genome Institute"/>
            <person name="Copeland A."/>
            <person name="Lucas S."/>
            <person name="Lapidus A."/>
            <person name="Glavina del Rio T."/>
            <person name="Dalin E."/>
            <person name="Tice H."/>
            <person name="Bruce D."/>
            <person name="Goodwin L."/>
            <person name="Pitluck S."/>
            <person name="Kiss H."/>
            <person name="Brettin T."/>
            <person name="Detter J.C."/>
            <person name="Han C."/>
            <person name="Kuske C.R."/>
            <person name="Schmutz J."/>
            <person name="Larimer F."/>
            <person name="Land M."/>
            <person name="Hauser L."/>
            <person name="Kyrpides N."/>
            <person name="Mikhailova N."/>
            <person name="Marx C.J."/>
            <person name="Richardson P."/>
        </authorList>
    </citation>
    <scope>NUCLEOTIDE SEQUENCE [LARGE SCALE GENOMIC DNA]</scope>
    <source>
        <strain evidence="3">ATCC 27329 / DSM 1819 / JCM 2831 / NBRC 15690 / NCIMB 10815 / 0-1</strain>
    </source>
</reference>
<evidence type="ECO:0000313" key="2">
    <source>
        <dbReference type="EMBL" id="ACB27639.1"/>
    </source>
</evidence>
<feature type="compositionally biased region" description="Basic and acidic residues" evidence="1">
    <location>
        <begin position="73"/>
        <end position="108"/>
    </location>
</feature>
<feature type="compositionally biased region" description="Low complexity" evidence="1">
    <location>
        <begin position="45"/>
        <end position="57"/>
    </location>
</feature>
<dbReference type="HOGENOM" id="CLU_810890_0_0_5"/>
<feature type="compositionally biased region" description="Low complexity" evidence="1">
    <location>
        <begin position="289"/>
        <end position="298"/>
    </location>
</feature>
<evidence type="ECO:0000256" key="1">
    <source>
        <dbReference type="SAM" id="MobiDB-lite"/>
    </source>
</evidence>
<sequence length="342" mass="36312">MTDTDLAIGGGDDAFTPEEQAAFAAYERGDETPASDGLTPPATEPAPGAAEPPAAEPEAGEEGAKPEGAPEAQPRDEKGKFVPHGALHEERERRKAVEKERDELRERFARGDERLRILSEAMQRPATPAQPAAAPEPVKVLDPAEDIFGYAKHLEQQIEALRAGQTQLTESQKKAEENRDAEAARNEVIGFYQQDLRTAIQADASVADAYEHLFSNRVAELQLVGMSQKDAIEAVREEEFNLAQTARQRGQSPAALIAALAKTRGFAPKAPEPAPAPTPQETAAEKAARAAAGQAGPGRSLSAAGGQPAGEITLETLSSMSEADFEKLLASNPARVRALMGG</sequence>
<dbReference type="RefSeq" id="WP_012322576.1">
    <property type="nucleotide sequence ID" value="NC_010505.1"/>
</dbReference>
<accession>B1M1Q6</accession>
<proteinExistence type="predicted"/>
<dbReference type="STRING" id="426355.Mrad2831_5694"/>
<dbReference type="PATRIC" id="fig|426355.14.peg.5754"/>
<organism evidence="2 3">
    <name type="scientific">Methylobacterium radiotolerans (strain ATCC 27329 / DSM 1819 / JCM 2831 / NBRC 15690 / NCIMB 10815 / 0-1)</name>
    <dbReference type="NCBI Taxonomy" id="426355"/>
    <lineage>
        <taxon>Bacteria</taxon>
        <taxon>Pseudomonadati</taxon>
        <taxon>Pseudomonadota</taxon>
        <taxon>Alphaproteobacteria</taxon>
        <taxon>Hyphomicrobiales</taxon>
        <taxon>Methylobacteriaceae</taxon>
        <taxon>Methylobacterium</taxon>
    </lineage>
</organism>
<dbReference type="OrthoDB" id="7998718at2"/>
<protein>
    <submittedName>
        <fullName evidence="2">Uncharacterized protein</fullName>
    </submittedName>
</protein>
<feature type="region of interest" description="Disordered" evidence="1">
    <location>
        <begin position="267"/>
        <end position="309"/>
    </location>
</feature>
<gene>
    <name evidence="2" type="ordered locus">Mrad2831_5694</name>
</gene>
<dbReference type="GeneID" id="6141774"/>
<evidence type="ECO:0000313" key="3">
    <source>
        <dbReference type="Proteomes" id="UP000006589"/>
    </source>
</evidence>
<feature type="region of interest" description="Disordered" evidence="1">
    <location>
        <begin position="1"/>
        <end position="108"/>
    </location>
</feature>